<dbReference type="AlphaFoldDB" id="A0A498SRJ3"/>
<dbReference type="InterPro" id="IPR026511">
    <property type="entry name" value="PTHB1"/>
</dbReference>
<dbReference type="GO" id="GO:0060271">
    <property type="term" value="P:cilium assembly"/>
    <property type="evidence" value="ECO:0007669"/>
    <property type="project" value="TreeGrafter"/>
</dbReference>
<name>A0A498SRJ3_ACAVI</name>
<dbReference type="PANTHER" id="PTHR20991">
    <property type="entry name" value="PARATHYROID HORMONE-RESPONSIVE B1 GENE"/>
    <property type="match status" value="1"/>
</dbReference>
<dbReference type="PANTHER" id="PTHR20991:SF0">
    <property type="entry name" value="PROTEIN PTHB1"/>
    <property type="match status" value="1"/>
</dbReference>
<evidence type="ECO:0000313" key="3">
    <source>
        <dbReference type="Proteomes" id="UP000276991"/>
    </source>
</evidence>
<protein>
    <recommendedName>
        <fullName evidence="1">PTHB1 N-terminal domain-containing protein</fullName>
    </recommendedName>
</protein>
<organism evidence="2 3">
    <name type="scientific">Acanthocheilonema viteae</name>
    <name type="common">Filarial nematode worm</name>
    <name type="synonym">Dipetalonema viteae</name>
    <dbReference type="NCBI Taxonomy" id="6277"/>
    <lineage>
        <taxon>Eukaryota</taxon>
        <taxon>Metazoa</taxon>
        <taxon>Ecdysozoa</taxon>
        <taxon>Nematoda</taxon>
        <taxon>Chromadorea</taxon>
        <taxon>Rhabditida</taxon>
        <taxon>Spirurina</taxon>
        <taxon>Spiruromorpha</taxon>
        <taxon>Filarioidea</taxon>
        <taxon>Onchocercidae</taxon>
        <taxon>Acanthocheilonema</taxon>
    </lineage>
</organism>
<dbReference type="OrthoDB" id="10262646at2759"/>
<feature type="non-terminal residue" evidence="2">
    <location>
        <position position="209"/>
    </location>
</feature>
<keyword evidence="3" id="KW-1185">Reference proteome</keyword>
<dbReference type="GO" id="GO:0034464">
    <property type="term" value="C:BBSome"/>
    <property type="evidence" value="ECO:0007669"/>
    <property type="project" value="InterPro"/>
</dbReference>
<dbReference type="EMBL" id="UPTC01001393">
    <property type="protein sequence ID" value="VBB31797.1"/>
    <property type="molecule type" value="Genomic_DNA"/>
</dbReference>
<sequence>MSVFHVHEWLTLELIDANVCAVGELIEKRDQLVVGSVTGRIWIIDPGRANDTKKQLLSCLLEKDLPAAILDIAIANFISGLEQNLIAVLLPQKLTIYRLISDGEIYQLSTVYEHTITTIAYNMCIGTFGRASAVQICVQDMACSLMVFEGENQLFHRPINLTTALHPGPIIYTPHSDSVIIASSSAILISYRYSVLATASSGKSGKKVA</sequence>
<accession>A0A498SRJ3</accession>
<reference evidence="2 3" key="1">
    <citation type="submission" date="2018-08" db="EMBL/GenBank/DDBJ databases">
        <authorList>
            <person name="Laetsch R D."/>
            <person name="Stevens L."/>
            <person name="Kumar S."/>
            <person name="Blaxter L. M."/>
        </authorList>
    </citation>
    <scope>NUCLEOTIDE SEQUENCE [LARGE SCALE GENOMIC DNA]</scope>
</reference>
<dbReference type="InterPro" id="IPR028073">
    <property type="entry name" value="PHTB1_N_dom"/>
</dbReference>
<proteinExistence type="predicted"/>
<dbReference type="Proteomes" id="UP000276991">
    <property type="component" value="Unassembled WGS sequence"/>
</dbReference>
<gene>
    <name evidence="2" type="ORF">NAV_LOCUS6588</name>
</gene>
<evidence type="ECO:0000313" key="2">
    <source>
        <dbReference type="EMBL" id="VBB31797.1"/>
    </source>
</evidence>
<dbReference type="Pfam" id="PF14727">
    <property type="entry name" value="PHTB1_N"/>
    <property type="match status" value="1"/>
</dbReference>
<dbReference type="STRING" id="6277.A0A498SRJ3"/>
<evidence type="ECO:0000259" key="1">
    <source>
        <dbReference type="Pfam" id="PF14727"/>
    </source>
</evidence>
<feature type="domain" description="PTHB1 N-terminal" evidence="1">
    <location>
        <begin position="1"/>
        <end position="204"/>
    </location>
</feature>
<dbReference type="GO" id="GO:0016020">
    <property type="term" value="C:membrane"/>
    <property type="evidence" value="ECO:0007669"/>
    <property type="project" value="TreeGrafter"/>
</dbReference>